<comment type="caution">
    <text evidence="10">The sequence shown here is derived from an EMBL/GenBank/DDBJ whole genome shotgun (WGS) entry which is preliminary data.</text>
</comment>
<evidence type="ECO:0000256" key="4">
    <source>
        <dbReference type="ARBA" id="ARBA00022618"/>
    </source>
</evidence>
<feature type="compositionally biased region" description="Polar residues" evidence="8">
    <location>
        <begin position="167"/>
        <end position="182"/>
    </location>
</feature>
<comment type="subcellular location">
    <subcellularLocation>
        <location evidence="1">Cell membrane</location>
        <topology evidence="1">Peripheral membrane protein</topology>
        <orientation evidence="1">Cytoplasmic side</orientation>
    </subcellularLocation>
</comment>
<evidence type="ECO:0000256" key="2">
    <source>
        <dbReference type="ARBA" id="ARBA00022473"/>
    </source>
</evidence>
<proteinExistence type="inferred from homology"/>
<protein>
    <submittedName>
        <fullName evidence="10">Upstream of flc like</fullName>
    </submittedName>
</protein>
<keyword evidence="4" id="KW-0132">Cell division</keyword>
<sequence length="393" mass="44197">MEGKGEVCVDHEKGGGGGGGEVRRIHIIYFLSRMGRIEHPHLIRVHHLSRNGIHLRDVKRWLTELRGKNMPDSFSWSYKRRYKSGYIWQDLMDDDLITPISDNEFVLKGSEIPTISIDSCTCGKKIVRNEGKPEQGPMKVSTDQAPSSHTSSTKTSQTDEDSGPLYSETSPSTEESFKTSAVFTPDASNFTKTHTTTEIEEVEEKCYLNIEEEVKKVKEESKFNRKKSKSYSNKSSNVFRNLLNCGAVETNDSAMMMVAKNGSYSPLNNNSAEICRYEPFGGSERIFSSAAWNQQQAHYARASFSGGKSLKKTNDFANQKNISAAYKPVREPHCSQCGKAFKPEKFPTHMKYCKGLKSFGKNRADVAADTTEKMSSDDISTETLLRKQHKVTY</sequence>
<evidence type="ECO:0000256" key="7">
    <source>
        <dbReference type="ARBA" id="ARBA00024211"/>
    </source>
</evidence>
<evidence type="ECO:0000256" key="1">
    <source>
        <dbReference type="ARBA" id="ARBA00004413"/>
    </source>
</evidence>
<evidence type="ECO:0000256" key="6">
    <source>
        <dbReference type="ARBA" id="ARBA00023306"/>
    </source>
</evidence>
<dbReference type="GO" id="GO:0051301">
    <property type="term" value="P:cell division"/>
    <property type="evidence" value="ECO:0007669"/>
    <property type="project" value="UniProtKB-KW"/>
</dbReference>
<keyword evidence="11" id="KW-1185">Reference proteome</keyword>
<comment type="similarity">
    <text evidence="7">Belongs to the SOSEKI family.</text>
</comment>
<dbReference type="PANTHER" id="PTHR31083:SF5">
    <property type="entry name" value="PROTEIN SOSEKI 1"/>
    <property type="match status" value="1"/>
</dbReference>
<dbReference type="InterPro" id="IPR048351">
    <property type="entry name" value="SOK_DIX"/>
</dbReference>
<feature type="compositionally biased region" description="Low complexity" evidence="8">
    <location>
        <begin position="147"/>
        <end position="156"/>
    </location>
</feature>
<gene>
    <name evidence="10" type="ORF">FRX31_014028</name>
</gene>
<keyword evidence="2" id="KW-0217">Developmental protein</keyword>
<evidence type="ECO:0000313" key="11">
    <source>
        <dbReference type="Proteomes" id="UP000554482"/>
    </source>
</evidence>
<evidence type="ECO:0000259" key="9">
    <source>
        <dbReference type="Pfam" id="PF06136"/>
    </source>
</evidence>
<keyword evidence="3" id="KW-1003">Cell membrane</keyword>
<dbReference type="PANTHER" id="PTHR31083">
    <property type="entry name" value="UPSTREAM OF FLC PROTEIN (DUF966)"/>
    <property type="match status" value="1"/>
</dbReference>
<feature type="domain" description="SOSEKI DIX-like" evidence="9">
    <location>
        <begin position="26"/>
        <end position="112"/>
    </location>
</feature>
<name>A0A7J6WG25_THATH</name>
<dbReference type="AlphaFoldDB" id="A0A7J6WG25"/>
<evidence type="ECO:0000256" key="8">
    <source>
        <dbReference type="SAM" id="MobiDB-lite"/>
    </source>
</evidence>
<dbReference type="Pfam" id="PF06136">
    <property type="entry name" value="SOK"/>
    <property type="match status" value="1"/>
</dbReference>
<evidence type="ECO:0000313" key="10">
    <source>
        <dbReference type="EMBL" id="KAF5196384.1"/>
    </source>
</evidence>
<organism evidence="10 11">
    <name type="scientific">Thalictrum thalictroides</name>
    <name type="common">Rue-anemone</name>
    <name type="synonym">Anemone thalictroides</name>
    <dbReference type="NCBI Taxonomy" id="46969"/>
    <lineage>
        <taxon>Eukaryota</taxon>
        <taxon>Viridiplantae</taxon>
        <taxon>Streptophyta</taxon>
        <taxon>Embryophyta</taxon>
        <taxon>Tracheophyta</taxon>
        <taxon>Spermatophyta</taxon>
        <taxon>Magnoliopsida</taxon>
        <taxon>Ranunculales</taxon>
        <taxon>Ranunculaceae</taxon>
        <taxon>Thalictroideae</taxon>
        <taxon>Thalictrum</taxon>
    </lineage>
</organism>
<dbReference type="EMBL" id="JABWDY010016069">
    <property type="protein sequence ID" value="KAF5196384.1"/>
    <property type="molecule type" value="Genomic_DNA"/>
</dbReference>
<dbReference type="OrthoDB" id="1907705at2759"/>
<keyword evidence="6" id="KW-0131">Cell cycle</keyword>
<dbReference type="InterPro" id="IPR010369">
    <property type="entry name" value="SOK"/>
</dbReference>
<dbReference type="GO" id="GO:0051258">
    <property type="term" value="P:protein polymerization"/>
    <property type="evidence" value="ECO:0007669"/>
    <property type="project" value="UniProtKB-ARBA"/>
</dbReference>
<accession>A0A7J6WG25</accession>
<evidence type="ECO:0000256" key="3">
    <source>
        <dbReference type="ARBA" id="ARBA00022475"/>
    </source>
</evidence>
<dbReference type="GO" id="GO:0005886">
    <property type="term" value="C:plasma membrane"/>
    <property type="evidence" value="ECO:0007669"/>
    <property type="project" value="UniProtKB-SubCell"/>
</dbReference>
<evidence type="ECO:0000256" key="5">
    <source>
        <dbReference type="ARBA" id="ARBA00023136"/>
    </source>
</evidence>
<reference evidence="10 11" key="1">
    <citation type="submission" date="2020-06" db="EMBL/GenBank/DDBJ databases">
        <title>Transcriptomic and genomic resources for Thalictrum thalictroides and T. hernandezii: Facilitating candidate gene discovery in an emerging model plant lineage.</title>
        <authorList>
            <person name="Arias T."/>
            <person name="Riano-Pachon D.M."/>
            <person name="Di Stilio V.S."/>
        </authorList>
    </citation>
    <scope>NUCLEOTIDE SEQUENCE [LARGE SCALE GENOMIC DNA]</scope>
    <source>
        <strain evidence="11">cv. WT478/WT964</strain>
        <tissue evidence="10">Leaves</tissue>
    </source>
</reference>
<dbReference type="Proteomes" id="UP000554482">
    <property type="component" value="Unassembled WGS sequence"/>
</dbReference>
<keyword evidence="5" id="KW-0472">Membrane</keyword>
<feature type="region of interest" description="Disordered" evidence="8">
    <location>
        <begin position="128"/>
        <end position="182"/>
    </location>
</feature>